<evidence type="ECO:0000256" key="3">
    <source>
        <dbReference type="ARBA" id="ARBA00023125"/>
    </source>
</evidence>
<gene>
    <name evidence="5" type="primary">blaI_1</name>
    <name evidence="5" type="ORF">V144x_00540</name>
</gene>
<proteinExistence type="inferred from homology"/>
<reference evidence="5 6" key="1">
    <citation type="submission" date="2019-03" db="EMBL/GenBank/DDBJ databases">
        <title>Deep-cultivation of Planctomycetes and their phenomic and genomic characterization uncovers novel biology.</title>
        <authorList>
            <person name="Wiegand S."/>
            <person name="Jogler M."/>
            <person name="Boedeker C."/>
            <person name="Pinto D."/>
            <person name="Vollmers J."/>
            <person name="Rivas-Marin E."/>
            <person name="Kohn T."/>
            <person name="Peeters S.H."/>
            <person name="Heuer A."/>
            <person name="Rast P."/>
            <person name="Oberbeckmann S."/>
            <person name="Bunk B."/>
            <person name="Jeske O."/>
            <person name="Meyerdierks A."/>
            <person name="Storesund J.E."/>
            <person name="Kallscheuer N."/>
            <person name="Luecker S."/>
            <person name="Lage O.M."/>
            <person name="Pohl T."/>
            <person name="Merkel B.J."/>
            <person name="Hornburger P."/>
            <person name="Mueller R.-W."/>
            <person name="Bruemmer F."/>
            <person name="Labrenz M."/>
            <person name="Spormann A.M."/>
            <person name="Op den Camp H."/>
            <person name="Overmann J."/>
            <person name="Amann R."/>
            <person name="Jetten M.S.M."/>
            <person name="Mascher T."/>
            <person name="Medema M.H."/>
            <person name="Devos D.P."/>
            <person name="Kaster A.-K."/>
            <person name="Ovreas L."/>
            <person name="Rohde M."/>
            <person name="Galperin M.Y."/>
            <person name="Jogler C."/>
        </authorList>
    </citation>
    <scope>NUCLEOTIDE SEQUENCE [LARGE SCALE GENOMIC DNA]</scope>
    <source>
        <strain evidence="5 6">V144</strain>
    </source>
</reference>
<dbReference type="Gene3D" id="1.10.4040.10">
    <property type="entry name" value="Penicillinase repressor domain"/>
    <property type="match status" value="1"/>
</dbReference>
<keyword evidence="2" id="KW-0805">Transcription regulation</keyword>
<organism evidence="5 6">
    <name type="scientific">Gimesia aquarii</name>
    <dbReference type="NCBI Taxonomy" id="2527964"/>
    <lineage>
        <taxon>Bacteria</taxon>
        <taxon>Pseudomonadati</taxon>
        <taxon>Planctomycetota</taxon>
        <taxon>Planctomycetia</taxon>
        <taxon>Planctomycetales</taxon>
        <taxon>Planctomycetaceae</taxon>
        <taxon>Gimesia</taxon>
    </lineage>
</organism>
<dbReference type="KEGG" id="gaw:V144x_00540"/>
<keyword evidence="4" id="KW-0804">Transcription</keyword>
<dbReference type="GO" id="GO:0003677">
    <property type="term" value="F:DNA binding"/>
    <property type="evidence" value="ECO:0007669"/>
    <property type="project" value="UniProtKB-KW"/>
</dbReference>
<dbReference type="PIRSF" id="PIRSF019455">
    <property type="entry name" value="CopR_AtkY"/>
    <property type="match status" value="1"/>
</dbReference>
<dbReference type="SUPFAM" id="SSF46785">
    <property type="entry name" value="Winged helix' DNA-binding domain"/>
    <property type="match status" value="1"/>
</dbReference>
<evidence type="ECO:0000256" key="4">
    <source>
        <dbReference type="ARBA" id="ARBA00023163"/>
    </source>
</evidence>
<dbReference type="Gene3D" id="1.10.10.10">
    <property type="entry name" value="Winged helix-like DNA-binding domain superfamily/Winged helix DNA-binding domain"/>
    <property type="match status" value="1"/>
</dbReference>
<dbReference type="Proteomes" id="UP000318704">
    <property type="component" value="Chromosome"/>
</dbReference>
<evidence type="ECO:0000256" key="2">
    <source>
        <dbReference type="ARBA" id="ARBA00023015"/>
    </source>
</evidence>
<dbReference type="InterPro" id="IPR036390">
    <property type="entry name" value="WH_DNA-bd_sf"/>
</dbReference>
<dbReference type="InterPro" id="IPR005650">
    <property type="entry name" value="BlaI_family"/>
</dbReference>
<keyword evidence="3" id="KW-0238">DNA-binding</keyword>
<sequence length="133" mass="15332">MAKADSSPLTESQREIMEIVWERGEVTVSEVRDALAKQRELARNTVQTMIVRLEEKGWLKHREQGRTFVYSAKRPRTVSLGAKVSQMVDRLFAGSPEELVTALLDYRDISPEEIERIRAMIDKAETKQKRNSK</sequence>
<dbReference type="GO" id="GO:0045892">
    <property type="term" value="P:negative regulation of DNA-templated transcription"/>
    <property type="evidence" value="ECO:0007669"/>
    <property type="project" value="InterPro"/>
</dbReference>
<evidence type="ECO:0000256" key="1">
    <source>
        <dbReference type="ARBA" id="ARBA00011046"/>
    </source>
</evidence>
<name>A0A517VNM7_9PLAN</name>
<dbReference type="AlphaFoldDB" id="A0A517VNM7"/>
<dbReference type="EMBL" id="CP037920">
    <property type="protein sequence ID" value="QDT94624.1"/>
    <property type="molecule type" value="Genomic_DNA"/>
</dbReference>
<evidence type="ECO:0000313" key="6">
    <source>
        <dbReference type="Proteomes" id="UP000318704"/>
    </source>
</evidence>
<comment type="similarity">
    <text evidence="1">Belongs to the BlaI transcriptional regulatory family.</text>
</comment>
<accession>A0A517VNM7</accession>
<evidence type="ECO:0000313" key="5">
    <source>
        <dbReference type="EMBL" id="QDT94624.1"/>
    </source>
</evidence>
<dbReference type="Pfam" id="PF03965">
    <property type="entry name" value="Penicillinase_R"/>
    <property type="match status" value="1"/>
</dbReference>
<dbReference type="InterPro" id="IPR036388">
    <property type="entry name" value="WH-like_DNA-bd_sf"/>
</dbReference>
<dbReference type="RefSeq" id="WP_144979641.1">
    <property type="nucleotide sequence ID" value="NZ_CP037920.1"/>
</dbReference>
<protein>
    <submittedName>
        <fullName evidence="5">Penicillinase repressor</fullName>
    </submittedName>
</protein>